<comment type="caution">
    <text evidence="4">The sequence shown here is derived from an EMBL/GenBank/DDBJ whole genome shotgun (WGS) entry which is preliminary data.</text>
</comment>
<dbReference type="RefSeq" id="WP_054359723.1">
    <property type="nucleotide sequence ID" value="NZ_JAPCYQ010000001.1"/>
</dbReference>
<dbReference type="InterPro" id="IPR036291">
    <property type="entry name" value="NAD(P)-bd_dom_sf"/>
</dbReference>
<dbReference type="InterPro" id="IPR057326">
    <property type="entry name" value="KR_dom"/>
</dbReference>
<dbReference type="Gene3D" id="3.40.50.720">
    <property type="entry name" value="NAD(P)-binding Rossmann-like Domain"/>
    <property type="match status" value="1"/>
</dbReference>
<evidence type="ECO:0000313" key="5">
    <source>
        <dbReference type="Proteomes" id="UP000048984"/>
    </source>
</evidence>
<reference evidence="4 5" key="2">
    <citation type="submission" date="2015-10" db="EMBL/GenBank/DDBJ databases">
        <title>Draft Genome Sequence of Prosthecomicrobium hirschii ATCC 27832.</title>
        <authorList>
            <person name="Daniel J."/>
            <person name="Givan S.A."/>
            <person name="Brun Y.V."/>
            <person name="Brown P.J."/>
        </authorList>
    </citation>
    <scope>NUCLEOTIDE SEQUENCE [LARGE SCALE GENOMIC DNA]</scope>
    <source>
        <strain evidence="4 5">16</strain>
    </source>
</reference>
<dbReference type="Proteomes" id="UP000048984">
    <property type="component" value="Unassembled WGS sequence"/>
</dbReference>
<reference evidence="4 5" key="1">
    <citation type="submission" date="2015-09" db="EMBL/GenBank/DDBJ databases">
        <authorList>
            <person name="Jackson K.R."/>
            <person name="Lunt B.L."/>
            <person name="Fisher J.N.B."/>
            <person name="Gardner A.V."/>
            <person name="Bailey M.E."/>
            <person name="Deus L.M."/>
            <person name="Earl A.S."/>
            <person name="Gibby P.D."/>
            <person name="Hartmann K.A."/>
            <person name="Liu J.E."/>
            <person name="Manci A.M."/>
            <person name="Nielsen D.A."/>
            <person name="Solomon M.B."/>
            <person name="Breakwell D.P."/>
            <person name="Burnett S.H."/>
            <person name="Grose J.H."/>
        </authorList>
    </citation>
    <scope>NUCLEOTIDE SEQUENCE [LARGE SCALE GENOMIC DNA]</scope>
    <source>
        <strain evidence="4 5">16</strain>
    </source>
</reference>
<accession>A0A0P6W326</accession>
<dbReference type="GO" id="GO:0016491">
    <property type="term" value="F:oxidoreductase activity"/>
    <property type="evidence" value="ECO:0007669"/>
    <property type="project" value="UniProtKB-KW"/>
</dbReference>
<dbReference type="SUPFAM" id="SSF51735">
    <property type="entry name" value="NAD(P)-binding Rossmann-fold domains"/>
    <property type="match status" value="1"/>
</dbReference>
<dbReference type="STRING" id="665126.ABB55_16175"/>
<dbReference type="Pfam" id="PF13561">
    <property type="entry name" value="adh_short_C2"/>
    <property type="match status" value="1"/>
</dbReference>
<dbReference type="AlphaFoldDB" id="A0A0P6W326"/>
<dbReference type="EMBL" id="LJYW01000001">
    <property type="protein sequence ID" value="KPL53559.1"/>
    <property type="molecule type" value="Genomic_DNA"/>
</dbReference>
<organism evidence="4 5">
    <name type="scientific">Prosthecodimorpha hirschii</name>
    <dbReference type="NCBI Taxonomy" id="665126"/>
    <lineage>
        <taxon>Bacteria</taxon>
        <taxon>Pseudomonadati</taxon>
        <taxon>Pseudomonadota</taxon>
        <taxon>Alphaproteobacteria</taxon>
        <taxon>Hyphomicrobiales</taxon>
        <taxon>Ancalomicrobiaceae</taxon>
        <taxon>Prosthecodimorpha</taxon>
    </lineage>
</organism>
<evidence type="ECO:0000256" key="1">
    <source>
        <dbReference type="ARBA" id="ARBA00006484"/>
    </source>
</evidence>
<name>A0A0P6W326_9HYPH</name>
<protein>
    <recommendedName>
        <fullName evidence="3">Ketoreductase domain-containing protein</fullName>
    </recommendedName>
</protein>
<evidence type="ECO:0000256" key="2">
    <source>
        <dbReference type="ARBA" id="ARBA00023002"/>
    </source>
</evidence>
<dbReference type="InterPro" id="IPR002347">
    <property type="entry name" value="SDR_fam"/>
</dbReference>
<dbReference type="FunFam" id="3.40.50.720:FF:000084">
    <property type="entry name" value="Short-chain dehydrogenase reductase"/>
    <property type="match status" value="1"/>
</dbReference>
<dbReference type="PANTHER" id="PTHR43639:SF1">
    <property type="entry name" value="SHORT-CHAIN DEHYDROGENASE_REDUCTASE FAMILY PROTEIN"/>
    <property type="match status" value="1"/>
</dbReference>
<dbReference type="SMART" id="SM00822">
    <property type="entry name" value="PKS_KR"/>
    <property type="match status" value="1"/>
</dbReference>
<dbReference type="PANTHER" id="PTHR43639">
    <property type="entry name" value="OXIDOREDUCTASE, SHORT-CHAIN DEHYDROGENASE/REDUCTASE FAMILY (AFU_ORTHOLOGUE AFUA_5G02870)"/>
    <property type="match status" value="1"/>
</dbReference>
<feature type="domain" description="Ketoreductase" evidence="3">
    <location>
        <begin position="8"/>
        <end position="200"/>
    </location>
</feature>
<evidence type="ECO:0000313" key="4">
    <source>
        <dbReference type="EMBL" id="KPL53559.1"/>
    </source>
</evidence>
<evidence type="ECO:0000259" key="3">
    <source>
        <dbReference type="SMART" id="SM00822"/>
    </source>
</evidence>
<keyword evidence="2" id="KW-0560">Oxidoreductase</keyword>
<comment type="similarity">
    <text evidence="1">Belongs to the short-chain dehydrogenases/reductases (SDR) family.</text>
</comment>
<proteinExistence type="inferred from homology"/>
<dbReference type="PRINTS" id="PR00080">
    <property type="entry name" value="SDRFAMILY"/>
</dbReference>
<dbReference type="PRINTS" id="PR00081">
    <property type="entry name" value="GDHRDH"/>
</dbReference>
<sequence>MDLGLNGKVALVTGGSRGIGRATALALAREGVAVAIAARGPERLAATAAEIEALGVPALAIAADLTVPAEAARAVTATVERFGRLDLLIANAGGSFGERELVAGTDEDFEATFRFNVGHAIAATRAAVPHLEASGDGSVIFVASISGRAPSMRAAQYAAAKAGLIHAARNLSWELGARRIRVNAVSPGSILFAGGTWERIRSERPDDFAKFESEDFPWGRLGSDTEVAEVIAFMVSPRARWVNGTDIHVDGGQRRPSIR</sequence>
<keyword evidence="5" id="KW-1185">Reference proteome</keyword>
<gene>
    <name evidence="4" type="ORF">ABB55_16175</name>
</gene>